<accession>A0A430BN28</accession>
<dbReference type="Proteomes" id="UP000502611">
    <property type="component" value="Chromosome"/>
</dbReference>
<keyword evidence="2" id="KW-0436">Ligase</keyword>
<organism evidence="2 3">
    <name type="scientific">Sphingobium yanoikuyae</name>
    <name type="common">Sphingomonas yanoikuyae</name>
    <dbReference type="NCBI Taxonomy" id="13690"/>
    <lineage>
        <taxon>Bacteria</taxon>
        <taxon>Pseudomonadati</taxon>
        <taxon>Pseudomonadota</taxon>
        <taxon>Alphaproteobacteria</taxon>
        <taxon>Sphingomonadales</taxon>
        <taxon>Sphingomonadaceae</taxon>
        <taxon>Sphingobium</taxon>
    </lineage>
</organism>
<proteinExistence type="predicted"/>
<reference evidence="1 4" key="2">
    <citation type="submission" date="2020-04" db="EMBL/GenBank/DDBJ databases">
        <title>The Whole Genome Analysis of High salt-tolerant Sphingobium yanoikuyae YC-XJ2 with Aryl organophosphorus flame retardants (aryl-OPFRs)-degrading capacity and characteristics of Related phosphotriesterase.</title>
        <authorList>
            <person name="Li X."/>
        </authorList>
    </citation>
    <scope>NUCLEOTIDE SEQUENCE [LARGE SCALE GENOMIC DNA]</scope>
    <source>
        <strain evidence="1 4">YC-XJ2</strain>
    </source>
</reference>
<sequence length="408" mass="46796">MRPHPPAIVLGLDSAINLSIIRELGQKDVPVIGVGTAATSMAAASRHCSQAIIRPAGPIMSWMPDIVRRTGAMALFAVSETDLLQLASGPKYIGKCQVLTPRLEQLQRALSKSDTLSAARKLGFDVPQTWQPRAGEDFAARIAEQTFPAIAKWDNPNDILPLLEEAGLKWEKAEFVSNAGQLDRLLDRFQTIGRWPLIQSYCDGVGLGQMLYMRRDRATLRFQHVRLHEWPPEGGVSTLCYNEPLHQHQAQMKLSERLLQELEWEGPAMVEYRYDAARKRYWLMEVNGRYWGSLPLTRHCDTLFAWEAYRRSVLGQVVDAPVGRQDIIQARYMIPETKRLMRLLIRRSRVNERVAEYSRLQELRSYLADFVRPNMRYYVFDKDDTGPFYQDIRNMVGKIFKGGRHDPR</sequence>
<dbReference type="EMBL" id="QRAL01000030">
    <property type="protein sequence ID" value="RSU54145.1"/>
    <property type="molecule type" value="Genomic_DNA"/>
</dbReference>
<dbReference type="GO" id="GO:0016874">
    <property type="term" value="F:ligase activity"/>
    <property type="evidence" value="ECO:0007669"/>
    <property type="project" value="UniProtKB-KW"/>
</dbReference>
<dbReference type="Gene3D" id="3.30.470.20">
    <property type="entry name" value="ATP-grasp fold, B domain"/>
    <property type="match status" value="1"/>
</dbReference>
<evidence type="ECO:0000313" key="3">
    <source>
        <dbReference type="Proteomes" id="UP000287401"/>
    </source>
</evidence>
<protein>
    <submittedName>
        <fullName evidence="2">Carboxylate--amine ligase</fullName>
    </submittedName>
</protein>
<name>A0A430BN28_SPHYA</name>
<reference evidence="2 3" key="1">
    <citation type="submission" date="2018-07" db="EMBL/GenBank/DDBJ databases">
        <title>Genomic and Epidemiologic Investigation of an Indolent Hospital Outbreak.</title>
        <authorList>
            <person name="Johnson R.C."/>
            <person name="Deming C."/>
            <person name="Conlan S."/>
            <person name="Zellmer C.J."/>
            <person name="Michelin A.V."/>
            <person name="Lee-Lin S."/>
            <person name="Thomas P.J."/>
            <person name="Park M."/>
            <person name="Weingarten R.A."/>
            <person name="Less J."/>
            <person name="Dekker J.P."/>
            <person name="Frank K.M."/>
            <person name="Musser K.A."/>
            <person name="Mcquiston J.R."/>
            <person name="Henderson D.K."/>
            <person name="Lau A.F."/>
            <person name="Palmore T.N."/>
            <person name="Segre J.A."/>
        </authorList>
    </citation>
    <scope>NUCLEOTIDE SEQUENCE [LARGE SCALE GENOMIC DNA]</scope>
    <source>
        <strain evidence="2 3">SK-NIH.Env6_1116</strain>
    </source>
</reference>
<dbReference type="Proteomes" id="UP000287401">
    <property type="component" value="Unassembled WGS sequence"/>
</dbReference>
<dbReference type="AlphaFoldDB" id="A0A430BN28"/>
<evidence type="ECO:0000313" key="4">
    <source>
        <dbReference type="Proteomes" id="UP000502611"/>
    </source>
</evidence>
<dbReference type="EMBL" id="CP053021">
    <property type="protein sequence ID" value="QJR05232.1"/>
    <property type="molecule type" value="Genomic_DNA"/>
</dbReference>
<gene>
    <name evidence="2" type="ORF">DAH51_20590</name>
    <name evidence="1" type="ORF">HH800_01480</name>
</gene>
<evidence type="ECO:0000313" key="1">
    <source>
        <dbReference type="EMBL" id="QJR05232.1"/>
    </source>
</evidence>
<dbReference type="SUPFAM" id="SSF56059">
    <property type="entry name" value="Glutathione synthetase ATP-binding domain-like"/>
    <property type="match status" value="1"/>
</dbReference>
<evidence type="ECO:0000313" key="2">
    <source>
        <dbReference type="EMBL" id="RSU54145.1"/>
    </source>
</evidence>